<sequence>MEALIRKSDVWISNTRREDDHQDREKYLAYLEQSRKTEGYEVTISRGRGVCGGVLPMDMSKERRAMRLKPGLDEQGDLLVFATMLDTVAIICFDLSKNLPISVKLSTHI</sequence>
<comment type="caution">
    <text evidence="1">The sequence shown here is derived from an EMBL/GenBank/DDBJ whole genome shotgun (WGS) entry which is preliminary data.</text>
</comment>
<evidence type="ECO:0000313" key="1">
    <source>
        <dbReference type="EMBL" id="KAE9462588.1"/>
    </source>
</evidence>
<organism evidence="1 2">
    <name type="scientific">Rhododendron williamsianum</name>
    <dbReference type="NCBI Taxonomy" id="262921"/>
    <lineage>
        <taxon>Eukaryota</taxon>
        <taxon>Viridiplantae</taxon>
        <taxon>Streptophyta</taxon>
        <taxon>Embryophyta</taxon>
        <taxon>Tracheophyta</taxon>
        <taxon>Spermatophyta</taxon>
        <taxon>Magnoliopsida</taxon>
        <taxon>eudicotyledons</taxon>
        <taxon>Gunneridae</taxon>
        <taxon>Pentapetalae</taxon>
        <taxon>asterids</taxon>
        <taxon>Ericales</taxon>
        <taxon>Ericaceae</taxon>
        <taxon>Ericoideae</taxon>
        <taxon>Rhodoreae</taxon>
        <taxon>Rhododendron</taxon>
    </lineage>
</organism>
<name>A0A6A4M7Q1_9ERIC</name>
<gene>
    <name evidence="1" type="ORF">C3L33_05495</name>
</gene>
<accession>A0A6A4M7Q1</accession>
<dbReference type="Proteomes" id="UP000428333">
    <property type="component" value="Linkage Group LG03"/>
</dbReference>
<dbReference type="AlphaFoldDB" id="A0A6A4M7Q1"/>
<evidence type="ECO:0000313" key="2">
    <source>
        <dbReference type="Proteomes" id="UP000428333"/>
    </source>
</evidence>
<keyword evidence="2" id="KW-1185">Reference proteome</keyword>
<reference evidence="1 2" key="1">
    <citation type="journal article" date="2019" name="Genome Biol. Evol.">
        <title>The Rhododendron genome and chromosomal organization provide insight into shared whole-genome duplications across the heath family (Ericaceae).</title>
        <authorList>
            <person name="Soza V.L."/>
            <person name="Lindsley D."/>
            <person name="Waalkes A."/>
            <person name="Ramage E."/>
            <person name="Patwardhan R.P."/>
            <person name="Burton J.N."/>
            <person name="Adey A."/>
            <person name="Kumar A."/>
            <person name="Qiu R."/>
            <person name="Shendure J."/>
            <person name="Hall B."/>
        </authorList>
    </citation>
    <scope>NUCLEOTIDE SEQUENCE [LARGE SCALE GENOMIC DNA]</scope>
    <source>
        <strain evidence="1">RSF 1966-606</strain>
    </source>
</reference>
<feature type="non-terminal residue" evidence="1">
    <location>
        <position position="1"/>
    </location>
</feature>
<dbReference type="OrthoDB" id="1475445at2759"/>
<dbReference type="EMBL" id="QEFC01000687">
    <property type="protein sequence ID" value="KAE9462588.1"/>
    <property type="molecule type" value="Genomic_DNA"/>
</dbReference>
<protein>
    <submittedName>
        <fullName evidence="1">Uncharacterized protein</fullName>
    </submittedName>
</protein>
<proteinExistence type="predicted"/>